<dbReference type="EMBL" id="LGEQ01000007">
    <property type="protein sequence ID" value="KUJ94187.1"/>
    <property type="molecule type" value="Genomic_DNA"/>
</dbReference>
<protein>
    <recommendedName>
        <fullName evidence="5">DUF432 domain-containing protein</fullName>
    </recommendedName>
</protein>
<accession>A0A101DYQ1</accession>
<dbReference type="EMBL" id="LGEX01000119">
    <property type="protein sequence ID" value="KUK05452.1"/>
    <property type="molecule type" value="Genomic_DNA"/>
</dbReference>
<evidence type="ECO:0000313" key="3">
    <source>
        <dbReference type="Proteomes" id="UP000054015"/>
    </source>
</evidence>
<gene>
    <name evidence="1" type="ORF">XD40_0559</name>
    <name evidence="2" type="ORF">XD48_2311</name>
</gene>
<dbReference type="PIRSF" id="PIRSF019202">
    <property type="entry name" value="UCP019202"/>
    <property type="match status" value="1"/>
</dbReference>
<dbReference type="InterPro" id="IPR007366">
    <property type="entry name" value="DUF432"/>
</dbReference>
<evidence type="ECO:0000313" key="4">
    <source>
        <dbReference type="Proteomes" id="UP000054307"/>
    </source>
</evidence>
<evidence type="ECO:0000313" key="1">
    <source>
        <dbReference type="EMBL" id="KUJ94187.1"/>
    </source>
</evidence>
<dbReference type="Pfam" id="PF04254">
    <property type="entry name" value="DUF432"/>
    <property type="match status" value="1"/>
</dbReference>
<reference evidence="3 4" key="2">
    <citation type="journal article" date="2015" name="MBio">
        <title>Genome-Resolved Metagenomic Analysis Reveals Roles for Candidate Phyla and Other Microbial Community Members in Biogeochemical Transformations in Oil Reservoirs.</title>
        <authorList>
            <person name="Hu P."/>
            <person name="Tom L."/>
            <person name="Singh A."/>
            <person name="Thomas B.C."/>
            <person name="Baker B.J."/>
            <person name="Piceno Y.M."/>
            <person name="Andersen G.L."/>
            <person name="Banfield J.F."/>
        </authorList>
    </citation>
    <scope>NUCLEOTIDE SEQUENCE [LARGE SCALE GENOMIC DNA]</scope>
</reference>
<proteinExistence type="predicted"/>
<dbReference type="Proteomes" id="UP000054307">
    <property type="component" value="Unassembled WGS sequence"/>
</dbReference>
<dbReference type="Proteomes" id="UP000054015">
    <property type="component" value="Unassembled WGS sequence"/>
</dbReference>
<dbReference type="AlphaFoldDB" id="A0A101DYQ1"/>
<evidence type="ECO:0008006" key="5">
    <source>
        <dbReference type="Google" id="ProtNLM"/>
    </source>
</evidence>
<sequence length="235" mass="27065">MFGYHDVEDFQAEIGEYKIKTERIGPFYSYVRENGERKEKNLSVETGRIIVNPVEPVNLPKEITNFLQIKFSKPFLAEPKSAVEVYATFPVEIAVFIAAKKNVGLVDVFSLQKPKYTLYGNPRAGIICRYWESGLYSEIPQVDKYREGVIKLRIVNSDDEWVEVSNAVFDVYGMKIYYNEEMVCSSASVNIVSPKVAETRFIEQPLREKMKKALELYTARRIAVTSLKFVMEWGL</sequence>
<organism evidence="2 3">
    <name type="scientific">Archaeoglobus fulgidus</name>
    <dbReference type="NCBI Taxonomy" id="2234"/>
    <lineage>
        <taxon>Archaea</taxon>
        <taxon>Methanobacteriati</taxon>
        <taxon>Methanobacteriota</taxon>
        <taxon>Archaeoglobi</taxon>
        <taxon>Archaeoglobales</taxon>
        <taxon>Archaeoglobaceae</taxon>
        <taxon>Archaeoglobus</taxon>
    </lineage>
</organism>
<name>A0A101DYQ1_ARCFL</name>
<comment type="caution">
    <text evidence="2">The sequence shown here is derived from an EMBL/GenBank/DDBJ whole genome shotgun (WGS) entry which is preliminary data.</text>
</comment>
<evidence type="ECO:0000313" key="2">
    <source>
        <dbReference type="EMBL" id="KUK05452.1"/>
    </source>
</evidence>
<dbReference type="PATRIC" id="fig|2234.6.peg.870"/>
<reference evidence="2" key="1">
    <citation type="journal article" date="2015" name="MBio">
        <title>Genome-resolved metagenomic analysis reveals roles for candidate phyla and other microbial community members in biogeochemical transformations in oil reservoirs.</title>
        <authorList>
            <person name="Hu P."/>
            <person name="Tom L."/>
            <person name="Singh A."/>
            <person name="Thomas B.C."/>
            <person name="Baker B.J."/>
            <person name="Piceno Y.M."/>
            <person name="Andersen G.L."/>
            <person name="Banfield J.F."/>
        </authorList>
    </citation>
    <scope>NUCLEOTIDE SEQUENCE [LARGE SCALE GENOMIC DNA]</scope>
    <source>
        <strain evidence="2">49_2300</strain>
        <strain evidence="1">49_95</strain>
    </source>
</reference>